<name>A0ABR8Y7G8_9BACT</name>
<accession>A0ABR8Y7G8</accession>
<protein>
    <recommendedName>
        <fullName evidence="3">Phage tail protein</fullName>
    </recommendedName>
</protein>
<gene>
    <name evidence="1" type="ORF">H9625_06845</name>
</gene>
<dbReference type="RefSeq" id="WP_191763573.1">
    <property type="nucleotide sequence ID" value="NZ_JACSPP010000015.1"/>
</dbReference>
<keyword evidence="2" id="KW-1185">Reference proteome</keyword>
<reference evidence="1 2" key="1">
    <citation type="submission" date="2020-08" db="EMBL/GenBank/DDBJ databases">
        <title>A Genomic Blueprint of the Chicken Gut Microbiome.</title>
        <authorList>
            <person name="Gilroy R."/>
            <person name="Ravi A."/>
            <person name="Getino M."/>
            <person name="Pursley I."/>
            <person name="Horton D.L."/>
            <person name="Alikhan N.-F."/>
            <person name="Baker D."/>
            <person name="Gharbi K."/>
            <person name="Hall N."/>
            <person name="Watson M."/>
            <person name="Adriaenssens E.M."/>
            <person name="Foster-Nyarko E."/>
            <person name="Jarju S."/>
            <person name="Secka A."/>
            <person name="Antonio M."/>
            <person name="Oren A."/>
            <person name="Chaudhuri R."/>
            <person name="La Ragione R.M."/>
            <person name="Hildebrand F."/>
            <person name="Pallen M.J."/>
        </authorList>
    </citation>
    <scope>NUCLEOTIDE SEQUENCE [LARGE SCALE GENOMIC DNA]</scope>
    <source>
        <strain evidence="1 2">Sa1CVN1</strain>
    </source>
</reference>
<sequence length="283" mass="31910">MEKNIKQEFFELCLNTEGHSISTYDLIAYLTNANKLITSINQTLNTKYCIGFDQVEIDVIALKEGSFKIPLCIKKITNNATFASIVTVFGGFVLNLLTKNPEPQTVSLGKDTVIVTSDELLKNKKTANAVGCIAKMAVESDGIKDLTITYEKTNGEQEQVTINKRTLAQVIYEEPEEESISNMVTNVTLEIVSPVFVDKPASWKVTYDDKTFTAKMTDEDFLEKMNLQKLSFAPGDVIIADMEVTAKTTERGIRLKHYIRKVHKYPKFSRIIRNEPSLFDNIE</sequence>
<evidence type="ECO:0000313" key="1">
    <source>
        <dbReference type="EMBL" id="MBD8040165.1"/>
    </source>
</evidence>
<organism evidence="1 2">
    <name type="scientific">Phocaeicola intestinalis</name>
    <dbReference type="NCBI Taxonomy" id="2762212"/>
    <lineage>
        <taxon>Bacteria</taxon>
        <taxon>Pseudomonadati</taxon>
        <taxon>Bacteroidota</taxon>
        <taxon>Bacteroidia</taxon>
        <taxon>Bacteroidales</taxon>
        <taxon>Bacteroidaceae</taxon>
        <taxon>Phocaeicola</taxon>
    </lineage>
</organism>
<proteinExistence type="predicted"/>
<evidence type="ECO:0008006" key="3">
    <source>
        <dbReference type="Google" id="ProtNLM"/>
    </source>
</evidence>
<evidence type="ECO:0000313" key="2">
    <source>
        <dbReference type="Proteomes" id="UP000620874"/>
    </source>
</evidence>
<dbReference type="Proteomes" id="UP000620874">
    <property type="component" value="Unassembled WGS sequence"/>
</dbReference>
<dbReference type="EMBL" id="JACSPP010000015">
    <property type="protein sequence ID" value="MBD8040165.1"/>
    <property type="molecule type" value="Genomic_DNA"/>
</dbReference>
<comment type="caution">
    <text evidence="1">The sequence shown here is derived from an EMBL/GenBank/DDBJ whole genome shotgun (WGS) entry which is preliminary data.</text>
</comment>